<evidence type="ECO:0000313" key="2">
    <source>
        <dbReference type="Proteomes" id="UP000184357"/>
    </source>
</evidence>
<name>A0A1M5PDS1_9EURY</name>
<dbReference type="EMBL" id="FQWV01000003">
    <property type="protein sequence ID" value="SHG99920.1"/>
    <property type="molecule type" value="Genomic_DNA"/>
</dbReference>
<dbReference type="RefSeq" id="WP_073308200.1">
    <property type="nucleotide sequence ID" value="NZ_FQWV01000003.1"/>
</dbReference>
<dbReference type="Proteomes" id="UP000184357">
    <property type="component" value="Unassembled WGS sequence"/>
</dbReference>
<gene>
    <name evidence="1" type="ORF">SAMN05443636_1561</name>
</gene>
<keyword evidence="2" id="KW-1185">Reference proteome</keyword>
<dbReference type="AlphaFoldDB" id="A0A1M5PDS1"/>
<dbReference type="OrthoDB" id="238674at2157"/>
<sequence>MRALESRLPDAVPASLLLVVEIALLVNPAVPGVHVGEGEVTRYEAARVSYDDADGLRIVDVSSGEPRELVDVDDDIGCEELGGRVCQFERAVLDGTDIGGPDPFLTEAQYTYVYFNDTLYGQTATDGPNGTTAALEPVTDDDPLGRIALTGDYSPSVRRAIDGETVLVYGELSVENQLIEHEGAYYTVLPTAGKRYGGGGSFCASSGEGFCEAADAKRTTDTLLTLGSRLLGGLLLLAGYTRRGPD</sequence>
<protein>
    <submittedName>
        <fullName evidence="1">Uncharacterized protein</fullName>
    </submittedName>
</protein>
<accession>A0A1M5PDS1</accession>
<proteinExistence type="predicted"/>
<reference evidence="1 2" key="1">
    <citation type="submission" date="2016-11" db="EMBL/GenBank/DDBJ databases">
        <authorList>
            <person name="Jaros S."/>
            <person name="Januszkiewicz K."/>
            <person name="Wedrychowicz H."/>
        </authorList>
    </citation>
    <scope>NUCLEOTIDE SEQUENCE [LARGE SCALE GENOMIC DNA]</scope>
    <source>
        <strain evidence="1 2">DSM 9297</strain>
    </source>
</reference>
<organism evidence="1 2">
    <name type="scientific">Halobaculum gomorrense</name>
    <dbReference type="NCBI Taxonomy" id="43928"/>
    <lineage>
        <taxon>Archaea</taxon>
        <taxon>Methanobacteriati</taxon>
        <taxon>Methanobacteriota</taxon>
        <taxon>Stenosarchaea group</taxon>
        <taxon>Halobacteria</taxon>
        <taxon>Halobacteriales</taxon>
        <taxon>Haloferacaceae</taxon>
        <taxon>Halobaculum</taxon>
    </lineage>
</organism>
<evidence type="ECO:0000313" key="1">
    <source>
        <dbReference type="EMBL" id="SHG99920.1"/>
    </source>
</evidence>